<dbReference type="PROSITE" id="PS51257">
    <property type="entry name" value="PROKAR_LIPOPROTEIN"/>
    <property type="match status" value="1"/>
</dbReference>
<dbReference type="EMBL" id="QXHD01000003">
    <property type="protein sequence ID" value="NEZ54683.1"/>
    <property type="molecule type" value="Genomic_DNA"/>
</dbReference>
<accession>A0A6M0RFQ5</accession>
<dbReference type="InterPro" id="IPR038695">
    <property type="entry name" value="Saro_0823-like_sf"/>
</dbReference>
<dbReference type="PANTHER" id="PTHR37953:SF1">
    <property type="entry name" value="UPF0127 PROTEIN MJ1496"/>
    <property type="match status" value="1"/>
</dbReference>
<evidence type="ECO:0000313" key="3">
    <source>
        <dbReference type="Proteomes" id="UP000481033"/>
    </source>
</evidence>
<sequence>MADWHKQQYFLLPALCCLLLACSSTEPTASSGTSVTDAASDSIVLTGPGQVLPITAQATIVGETFDLEVAATPRQQQLGLMFREALPDNRGMLFPFSRPRPARFWMKNVPVGLDMVFLYRGEVQGIFEAPPCGADPCPTYGPGNLLVDNVIELRLGRAAELGLKEGDQVEITFLAGE</sequence>
<proteinExistence type="predicted"/>
<dbReference type="PANTHER" id="PTHR37953">
    <property type="entry name" value="UPF0127 PROTEIN MJ1496"/>
    <property type="match status" value="1"/>
</dbReference>
<dbReference type="Pfam" id="PF02643">
    <property type="entry name" value="DUF192"/>
    <property type="match status" value="1"/>
</dbReference>
<protein>
    <submittedName>
        <fullName evidence="2">DUF192 domain-containing protein</fullName>
    </submittedName>
</protein>
<dbReference type="InterPro" id="IPR003795">
    <property type="entry name" value="DUF192"/>
</dbReference>
<evidence type="ECO:0000313" key="2">
    <source>
        <dbReference type="EMBL" id="NEZ54683.1"/>
    </source>
</evidence>
<evidence type="ECO:0000256" key="1">
    <source>
        <dbReference type="SAM" id="SignalP"/>
    </source>
</evidence>
<organism evidence="2 3">
    <name type="scientific">Adonisia turfae CCMR0081</name>
    <dbReference type="NCBI Taxonomy" id="2292702"/>
    <lineage>
        <taxon>Bacteria</taxon>
        <taxon>Bacillati</taxon>
        <taxon>Cyanobacteriota</taxon>
        <taxon>Adonisia</taxon>
        <taxon>Adonisia turfae</taxon>
    </lineage>
</organism>
<keyword evidence="3" id="KW-1185">Reference proteome</keyword>
<dbReference type="RefSeq" id="WP_163671351.1">
    <property type="nucleotide sequence ID" value="NZ_QXHD01000003.1"/>
</dbReference>
<feature type="chain" id="PRO_5026808010" evidence="1">
    <location>
        <begin position="30"/>
        <end position="177"/>
    </location>
</feature>
<keyword evidence="1" id="KW-0732">Signal</keyword>
<dbReference type="AlphaFoldDB" id="A0A6M0RFQ5"/>
<reference evidence="2 3" key="1">
    <citation type="journal article" date="2020" name="Microb. Ecol.">
        <title>Ecogenomics of the Marine Benthic Filamentous Cyanobacterium Adonisia.</title>
        <authorList>
            <person name="Walter J.M."/>
            <person name="Coutinho F.H."/>
            <person name="Leomil L."/>
            <person name="Hargreaves P.I."/>
            <person name="Campeao M.E."/>
            <person name="Vieira V.V."/>
            <person name="Silva B.S."/>
            <person name="Fistarol G.O."/>
            <person name="Salomon P.S."/>
            <person name="Sawabe T."/>
            <person name="Mino S."/>
            <person name="Hosokawa M."/>
            <person name="Miyashita H."/>
            <person name="Maruyama F."/>
            <person name="van Verk M.C."/>
            <person name="Dutilh B.E."/>
            <person name="Thompson C.C."/>
            <person name="Thompson F.L."/>
        </authorList>
    </citation>
    <scope>NUCLEOTIDE SEQUENCE [LARGE SCALE GENOMIC DNA]</scope>
    <source>
        <strain evidence="2 3">CCMR0081</strain>
    </source>
</reference>
<gene>
    <name evidence="2" type="ORF">DXZ20_03040</name>
</gene>
<dbReference type="Gene3D" id="2.60.120.1140">
    <property type="entry name" value="Protein of unknown function DUF192"/>
    <property type="match status" value="1"/>
</dbReference>
<feature type="signal peptide" evidence="1">
    <location>
        <begin position="1"/>
        <end position="29"/>
    </location>
</feature>
<dbReference type="Proteomes" id="UP000481033">
    <property type="component" value="Unassembled WGS sequence"/>
</dbReference>
<name>A0A6M0RFQ5_9CYAN</name>
<comment type="caution">
    <text evidence="2">The sequence shown here is derived from an EMBL/GenBank/DDBJ whole genome shotgun (WGS) entry which is preliminary data.</text>
</comment>